<accession>A0A8S9LS96</accession>
<dbReference type="AlphaFoldDB" id="A0A8S9LS96"/>
<sequence>MDRRSTSGLTVQVTLSHESSLSHGDLGFNGEKLCSSSVFHQPVVSTLVSVTILFDLTEDTTAANRSSSSSAMSEELPKRLFKEGEEPRVTQINNNCRIDYIIRKFQAWLPKELDVVKKDPVFHQIFKLHENGLGYSARVSLEVFSQSCSRNSLKMYGQDGDVVIHEARHELRHQTKIPELVESVNEHSRKIY</sequence>
<evidence type="ECO:0000313" key="2">
    <source>
        <dbReference type="Proteomes" id="UP000712281"/>
    </source>
</evidence>
<dbReference type="Proteomes" id="UP000712281">
    <property type="component" value="Unassembled WGS sequence"/>
</dbReference>
<dbReference type="EMBL" id="QGKW02000276">
    <property type="protein sequence ID" value="KAF2609392.1"/>
    <property type="molecule type" value="Genomic_DNA"/>
</dbReference>
<reference evidence="1" key="1">
    <citation type="submission" date="2019-12" db="EMBL/GenBank/DDBJ databases">
        <title>Genome sequencing and annotation of Brassica cretica.</title>
        <authorList>
            <person name="Studholme D.J."/>
            <person name="Sarris P.F."/>
        </authorList>
    </citation>
    <scope>NUCLEOTIDE SEQUENCE</scope>
    <source>
        <strain evidence="1">PFS-001/15</strain>
        <tissue evidence="1">Leaf</tissue>
    </source>
</reference>
<gene>
    <name evidence="1" type="ORF">F2Q68_00044958</name>
</gene>
<evidence type="ECO:0000313" key="1">
    <source>
        <dbReference type="EMBL" id="KAF2609392.1"/>
    </source>
</evidence>
<organism evidence="1 2">
    <name type="scientific">Brassica cretica</name>
    <name type="common">Mustard</name>
    <dbReference type="NCBI Taxonomy" id="69181"/>
    <lineage>
        <taxon>Eukaryota</taxon>
        <taxon>Viridiplantae</taxon>
        <taxon>Streptophyta</taxon>
        <taxon>Embryophyta</taxon>
        <taxon>Tracheophyta</taxon>
        <taxon>Spermatophyta</taxon>
        <taxon>Magnoliopsida</taxon>
        <taxon>eudicotyledons</taxon>
        <taxon>Gunneridae</taxon>
        <taxon>Pentapetalae</taxon>
        <taxon>rosids</taxon>
        <taxon>malvids</taxon>
        <taxon>Brassicales</taxon>
        <taxon>Brassicaceae</taxon>
        <taxon>Brassiceae</taxon>
        <taxon>Brassica</taxon>
    </lineage>
</organism>
<name>A0A8S9LS96_BRACR</name>
<comment type="caution">
    <text evidence="1">The sequence shown here is derived from an EMBL/GenBank/DDBJ whole genome shotgun (WGS) entry which is preliminary data.</text>
</comment>
<protein>
    <submittedName>
        <fullName evidence="1">Uncharacterized protein</fullName>
    </submittedName>
</protein>
<proteinExistence type="predicted"/>